<dbReference type="Proteomes" id="UP000465360">
    <property type="component" value="Unassembled WGS sequence"/>
</dbReference>
<dbReference type="AlphaFoldDB" id="A0A7I9YYN5"/>
<dbReference type="Pfam" id="PF20295">
    <property type="entry name" value="MC8"/>
    <property type="match status" value="1"/>
</dbReference>
<proteinExistence type="predicted"/>
<reference evidence="1 2" key="1">
    <citation type="journal article" date="2019" name="Emerg. Microbes Infect.">
        <title>Comprehensive subspecies identification of 175 nontuberculous mycobacteria species based on 7547 genomic profiles.</title>
        <authorList>
            <person name="Matsumoto Y."/>
            <person name="Kinjo T."/>
            <person name="Motooka D."/>
            <person name="Nabeya D."/>
            <person name="Jung N."/>
            <person name="Uechi K."/>
            <person name="Horii T."/>
            <person name="Iida T."/>
            <person name="Fujita J."/>
            <person name="Nakamura S."/>
        </authorList>
    </citation>
    <scope>NUCLEOTIDE SEQUENCE [LARGE SCALE GENOMIC DNA]</scope>
    <source>
        <strain evidence="1 2">JCM 30725</strain>
    </source>
</reference>
<dbReference type="EMBL" id="BLKZ01000002">
    <property type="protein sequence ID" value="GFG93723.1"/>
    <property type="molecule type" value="Genomic_DNA"/>
</dbReference>
<organism evidence="1 2">
    <name type="scientific">Mycobacterium bourgelatii</name>
    <dbReference type="NCBI Taxonomy" id="1273442"/>
    <lineage>
        <taxon>Bacteria</taxon>
        <taxon>Bacillati</taxon>
        <taxon>Actinomycetota</taxon>
        <taxon>Actinomycetes</taxon>
        <taxon>Mycobacteriales</taxon>
        <taxon>Mycobacteriaceae</taxon>
        <taxon>Mycobacterium</taxon>
    </lineage>
</organism>
<gene>
    <name evidence="1" type="ORF">MBOU_57650</name>
</gene>
<sequence>MLRPSKHSHPDQTTLAAATVLLRELRRNRAVKFDDLKKAIDKRAIGADYLFAPAVSLLYLLGLVEYRPTADVFEYTGQ</sequence>
<protein>
    <submittedName>
        <fullName evidence="1">Uncharacterized protein</fullName>
    </submittedName>
</protein>
<dbReference type="InterPro" id="IPR046895">
    <property type="entry name" value="ABC-3C_MC8"/>
</dbReference>
<accession>A0A7I9YYN5</accession>
<comment type="caution">
    <text evidence="1">The sequence shown here is derived from an EMBL/GenBank/DDBJ whole genome shotgun (WGS) entry which is preliminary data.</text>
</comment>
<keyword evidence="2" id="KW-1185">Reference proteome</keyword>
<evidence type="ECO:0000313" key="2">
    <source>
        <dbReference type="Proteomes" id="UP000465360"/>
    </source>
</evidence>
<dbReference type="RefSeq" id="WP_371871745.1">
    <property type="nucleotide sequence ID" value="NZ_BLKZ01000002.1"/>
</dbReference>
<evidence type="ECO:0000313" key="1">
    <source>
        <dbReference type="EMBL" id="GFG93723.1"/>
    </source>
</evidence>
<name>A0A7I9YYN5_MYCBU</name>